<dbReference type="PANTHER" id="PTHR31204:SF1">
    <property type="entry name" value="SIGMA INTRACELLULAR RECEPTOR 2"/>
    <property type="match status" value="1"/>
</dbReference>
<name>A0A7D9H3Q7_DEKBR</name>
<dbReference type="Proteomes" id="UP000478008">
    <property type="component" value="Unassembled WGS sequence"/>
</dbReference>
<evidence type="ECO:0000256" key="2">
    <source>
        <dbReference type="ARBA" id="ARBA00009096"/>
    </source>
</evidence>
<reference evidence="8 9" key="1">
    <citation type="submission" date="2019-07" db="EMBL/GenBank/DDBJ databases">
        <authorList>
            <person name="Friedrich A."/>
            <person name="Schacherer J."/>
        </authorList>
    </citation>
    <scope>NUCLEOTIDE SEQUENCE [LARGE SCALE GENOMIC DNA]</scope>
</reference>
<feature type="transmembrane region" description="Helical" evidence="7">
    <location>
        <begin position="94"/>
        <end position="118"/>
    </location>
</feature>
<dbReference type="PANTHER" id="PTHR31204">
    <property type="entry name" value="SIGMA INTRACELLULAR RECEPTOR 2"/>
    <property type="match status" value="1"/>
</dbReference>
<keyword evidence="6 7" id="KW-0472">Membrane</keyword>
<accession>A0A7D9H3Q7</accession>
<protein>
    <recommendedName>
        <fullName evidence="7">Efficient mitochondria targeting-associated protein 19</fullName>
    </recommendedName>
</protein>
<gene>
    <name evidence="8" type="ORF">DEBR0S5_06612G</name>
</gene>
<evidence type="ECO:0000313" key="9">
    <source>
        <dbReference type="Proteomes" id="UP000478008"/>
    </source>
</evidence>
<evidence type="ECO:0000256" key="6">
    <source>
        <dbReference type="ARBA" id="ARBA00023136"/>
    </source>
</evidence>
<keyword evidence="4 7" id="KW-0256">Endoplasmic reticulum</keyword>
<dbReference type="GO" id="GO:0005789">
    <property type="term" value="C:endoplasmic reticulum membrane"/>
    <property type="evidence" value="ECO:0007669"/>
    <property type="project" value="UniProtKB-SubCell"/>
</dbReference>
<sequence>MSLDTAYFIYFAIHVPLTLLIDDTFLIPQKYQLSVQKELYKYQVTHNKDFLAAELPIWMKYFVAVELIFQLPVFITCIISYLKSGPQKRISRCLYPFMLMYGFNAAFTSLQCLIYIYVQASSYELSTTEAYKLLGLYTPTFLIPFFMCADITSRLIKMSGDCKKEKVN</sequence>
<dbReference type="PROSITE" id="PS51751">
    <property type="entry name" value="EXPERA"/>
    <property type="match status" value="1"/>
</dbReference>
<proteinExistence type="inferred from homology"/>
<evidence type="ECO:0000256" key="5">
    <source>
        <dbReference type="ARBA" id="ARBA00022989"/>
    </source>
</evidence>
<dbReference type="PIRSF" id="PIRSF031032">
    <property type="entry name" value="TMP_97_prd"/>
    <property type="match status" value="1"/>
</dbReference>
<dbReference type="EMBL" id="CABFWN010000005">
    <property type="protein sequence ID" value="VUG19587.1"/>
    <property type="molecule type" value="Genomic_DNA"/>
</dbReference>
<evidence type="ECO:0000256" key="4">
    <source>
        <dbReference type="ARBA" id="ARBA00022824"/>
    </source>
</evidence>
<comment type="similarity">
    <text evidence="2">Belongs to the TMEM97/sigma-2 receptor family.</text>
</comment>
<dbReference type="InterPro" id="IPR051987">
    <property type="entry name" value="Sigma-2_receptor-like"/>
</dbReference>
<evidence type="ECO:0000313" key="8">
    <source>
        <dbReference type="EMBL" id="VUG19587.1"/>
    </source>
</evidence>
<dbReference type="Pfam" id="PF05241">
    <property type="entry name" value="EBP"/>
    <property type="match status" value="1"/>
</dbReference>
<evidence type="ECO:0000256" key="7">
    <source>
        <dbReference type="PIRNR" id="PIRNR031032"/>
    </source>
</evidence>
<keyword evidence="5 7" id="KW-1133">Transmembrane helix</keyword>
<dbReference type="AlphaFoldDB" id="A0A7D9H3Q7"/>
<dbReference type="InterPro" id="IPR016964">
    <property type="entry name" value="Sigma2_recept"/>
</dbReference>
<evidence type="ECO:0000256" key="3">
    <source>
        <dbReference type="ARBA" id="ARBA00022692"/>
    </source>
</evidence>
<dbReference type="InterPro" id="IPR033118">
    <property type="entry name" value="EXPERA"/>
</dbReference>
<organism evidence="8 9">
    <name type="scientific">Dekkera bruxellensis</name>
    <name type="common">Brettanomyces custersii</name>
    <dbReference type="NCBI Taxonomy" id="5007"/>
    <lineage>
        <taxon>Eukaryota</taxon>
        <taxon>Fungi</taxon>
        <taxon>Dikarya</taxon>
        <taxon>Ascomycota</taxon>
        <taxon>Saccharomycotina</taxon>
        <taxon>Pichiomycetes</taxon>
        <taxon>Pichiales</taxon>
        <taxon>Pichiaceae</taxon>
        <taxon>Brettanomyces</taxon>
    </lineage>
</organism>
<feature type="transmembrane region" description="Helical" evidence="7">
    <location>
        <begin position="7"/>
        <end position="27"/>
    </location>
</feature>
<feature type="transmembrane region" description="Helical" evidence="7">
    <location>
        <begin position="61"/>
        <end position="82"/>
    </location>
</feature>
<feature type="transmembrane region" description="Helical" evidence="7">
    <location>
        <begin position="130"/>
        <end position="149"/>
    </location>
</feature>
<evidence type="ECO:0000256" key="1">
    <source>
        <dbReference type="ARBA" id="ARBA00004477"/>
    </source>
</evidence>
<keyword evidence="9" id="KW-1185">Reference proteome</keyword>
<keyword evidence="3 7" id="KW-0812">Transmembrane</keyword>
<comment type="subcellular location">
    <subcellularLocation>
        <location evidence="1">Endoplasmic reticulum membrane</location>
        <topology evidence="1">Multi-pass membrane protein</topology>
    </subcellularLocation>
</comment>